<name>A0ABN2RPK2_9PSEU</name>
<dbReference type="RefSeq" id="WP_344424535.1">
    <property type="nucleotide sequence ID" value="NZ_BAAANN010000023.1"/>
</dbReference>
<accession>A0ABN2RPK2</accession>
<comment type="caution">
    <text evidence="2">The sequence shown here is derived from an EMBL/GenBank/DDBJ whole genome shotgun (WGS) entry which is preliminary data.</text>
</comment>
<gene>
    <name evidence="2" type="ORF">GCM10009754_53660</name>
</gene>
<evidence type="ECO:0000313" key="3">
    <source>
        <dbReference type="Proteomes" id="UP001501116"/>
    </source>
</evidence>
<dbReference type="SMART" id="SM00418">
    <property type="entry name" value="HTH_ARSR"/>
    <property type="match status" value="1"/>
</dbReference>
<feature type="domain" description="HTH arsR-type" evidence="1">
    <location>
        <begin position="247"/>
        <end position="321"/>
    </location>
</feature>
<reference evidence="2 3" key="1">
    <citation type="journal article" date="2019" name="Int. J. Syst. Evol. Microbiol.">
        <title>The Global Catalogue of Microorganisms (GCM) 10K type strain sequencing project: providing services to taxonomists for standard genome sequencing and annotation.</title>
        <authorList>
            <consortium name="The Broad Institute Genomics Platform"/>
            <consortium name="The Broad Institute Genome Sequencing Center for Infectious Disease"/>
            <person name="Wu L."/>
            <person name="Ma J."/>
        </authorList>
    </citation>
    <scope>NUCLEOTIDE SEQUENCE [LARGE SCALE GENOMIC DNA]</scope>
    <source>
        <strain evidence="2 3">JCM 14545</strain>
    </source>
</reference>
<dbReference type="InterPro" id="IPR036388">
    <property type="entry name" value="WH-like_DNA-bd_sf"/>
</dbReference>
<dbReference type="InterPro" id="IPR036390">
    <property type="entry name" value="WH_DNA-bd_sf"/>
</dbReference>
<protein>
    <submittedName>
        <fullName evidence="2">DUF5937 family protein</fullName>
    </submittedName>
</protein>
<evidence type="ECO:0000259" key="1">
    <source>
        <dbReference type="SMART" id="SM00418"/>
    </source>
</evidence>
<keyword evidence="3" id="KW-1185">Reference proteome</keyword>
<proteinExistence type="predicted"/>
<dbReference type="InterPro" id="IPR001845">
    <property type="entry name" value="HTH_ArsR_DNA-bd_dom"/>
</dbReference>
<organism evidence="2 3">
    <name type="scientific">Amycolatopsis minnesotensis</name>
    <dbReference type="NCBI Taxonomy" id="337894"/>
    <lineage>
        <taxon>Bacteria</taxon>
        <taxon>Bacillati</taxon>
        <taxon>Actinomycetota</taxon>
        <taxon>Actinomycetes</taxon>
        <taxon>Pseudonocardiales</taxon>
        <taxon>Pseudonocardiaceae</taxon>
        <taxon>Amycolatopsis</taxon>
    </lineage>
</organism>
<dbReference type="Pfam" id="PF01022">
    <property type="entry name" value="HTH_5"/>
    <property type="match status" value="1"/>
</dbReference>
<sequence>MLTLTFTAEDALRTRLAISPLWEVVAGVRAMRDPSRHSLHLPWVVAARAAVADVDIGLLTDLVTRSARTPDFVTVPPETPVAELADELERLRAVAPAQVRADLDASGAWRGRAVRALYDEPEKGLAHLAAAVERFWSAALAPHWPRLRGLLEADVSYRARKITSGGARALFADVHADVRWEAGTVRVTHRPYSHVRSARGRGLVLVPSVFAWPEVFTVTAEPWQPTLFYPARGVGTLWERDDGAANALAGVLGTGRARLLAFLDSPATTTELAARTGMTTGGVSQHLAALRAAGLAVGRREGRQVFSARTELGDALVAASGENRAVPGR</sequence>
<dbReference type="InterPro" id="IPR045981">
    <property type="entry name" value="DUF5937"/>
</dbReference>
<dbReference type="Proteomes" id="UP001501116">
    <property type="component" value="Unassembled WGS sequence"/>
</dbReference>
<dbReference type="Pfam" id="PF19361">
    <property type="entry name" value="DUF5937"/>
    <property type="match status" value="1"/>
</dbReference>
<dbReference type="SUPFAM" id="SSF46785">
    <property type="entry name" value="Winged helix' DNA-binding domain"/>
    <property type="match status" value="1"/>
</dbReference>
<evidence type="ECO:0000313" key="2">
    <source>
        <dbReference type="EMBL" id="GAA1972373.1"/>
    </source>
</evidence>
<dbReference type="EMBL" id="BAAANN010000023">
    <property type="protein sequence ID" value="GAA1972373.1"/>
    <property type="molecule type" value="Genomic_DNA"/>
</dbReference>
<dbReference type="Gene3D" id="1.10.10.10">
    <property type="entry name" value="Winged helix-like DNA-binding domain superfamily/Winged helix DNA-binding domain"/>
    <property type="match status" value="1"/>
</dbReference>